<feature type="active site" description="Charge relay system" evidence="5">
    <location>
        <position position="189"/>
    </location>
</feature>
<evidence type="ECO:0000256" key="3">
    <source>
        <dbReference type="ARBA" id="ARBA00022801"/>
    </source>
</evidence>
<dbReference type="InterPro" id="IPR023827">
    <property type="entry name" value="Peptidase_S8_Asp-AS"/>
</dbReference>
<dbReference type="InterPro" id="IPR022398">
    <property type="entry name" value="Peptidase_S8_His-AS"/>
</dbReference>
<dbReference type="PANTHER" id="PTHR43806">
    <property type="entry name" value="PEPTIDASE S8"/>
    <property type="match status" value="1"/>
</dbReference>
<evidence type="ECO:0000313" key="8">
    <source>
        <dbReference type="EMBL" id="QDA30901.1"/>
    </source>
</evidence>
<dbReference type="GeneID" id="40474276"/>
<feature type="domain" description="Peptidase S8/S53" evidence="7">
    <location>
        <begin position="180"/>
        <end position="671"/>
    </location>
</feature>
<dbReference type="Pfam" id="PF00082">
    <property type="entry name" value="Peptidase_S8"/>
    <property type="match status" value="1"/>
</dbReference>
<dbReference type="EMBL" id="CP040846">
    <property type="protein sequence ID" value="QDA30901.1"/>
    <property type="molecule type" value="Genomic_DNA"/>
</dbReference>
<dbReference type="PANTHER" id="PTHR43806:SF11">
    <property type="entry name" value="CEREVISIN-RELATED"/>
    <property type="match status" value="1"/>
</dbReference>
<gene>
    <name evidence="8" type="ORF">FH039_03790</name>
</gene>
<feature type="active site" description="Charge relay system" evidence="5">
    <location>
        <position position="376"/>
    </location>
</feature>
<dbReference type="Gene3D" id="2.60.120.380">
    <property type="match status" value="1"/>
</dbReference>
<evidence type="ECO:0000256" key="6">
    <source>
        <dbReference type="RuleBase" id="RU003355"/>
    </source>
</evidence>
<comment type="similarity">
    <text evidence="1 5 6">Belongs to the peptidase S8 family.</text>
</comment>
<dbReference type="SUPFAM" id="SSF52743">
    <property type="entry name" value="Subtilisin-like"/>
    <property type="match status" value="1"/>
</dbReference>
<keyword evidence="4 5" id="KW-0720">Serine protease</keyword>
<evidence type="ECO:0000256" key="2">
    <source>
        <dbReference type="ARBA" id="ARBA00022670"/>
    </source>
</evidence>
<keyword evidence="3 5" id="KW-0378">Hydrolase</keyword>
<dbReference type="SUPFAM" id="SSF49464">
    <property type="entry name" value="Carboxypeptidase regulatory domain-like"/>
    <property type="match status" value="1"/>
</dbReference>
<reference evidence="8 9" key="1">
    <citation type="submission" date="2019-06" db="EMBL/GenBank/DDBJ databases">
        <title>Thermococcus indicus sp. nov., a Fe(III)-reducing hyperthermophilic archaeon isolated from the Onnuri vent field of the Central Indian Ocean ridge.</title>
        <authorList>
            <person name="Lim J.K."/>
            <person name="Kim Y.J."/>
            <person name="Kwon K.K."/>
        </authorList>
    </citation>
    <scope>NUCLEOTIDE SEQUENCE [LARGE SCALE GENOMIC DNA]</scope>
    <source>
        <strain evidence="8 9">IOH1</strain>
    </source>
</reference>
<dbReference type="OrthoDB" id="27270at2157"/>
<dbReference type="GO" id="GO:0004252">
    <property type="term" value="F:serine-type endopeptidase activity"/>
    <property type="evidence" value="ECO:0007669"/>
    <property type="project" value="UniProtKB-UniRule"/>
</dbReference>
<dbReference type="InterPro" id="IPR050131">
    <property type="entry name" value="Peptidase_S8_subtilisin-like"/>
</dbReference>
<dbReference type="PROSITE" id="PS00137">
    <property type="entry name" value="SUBTILASE_HIS"/>
    <property type="match status" value="1"/>
</dbReference>
<dbReference type="InterPro" id="IPR008969">
    <property type="entry name" value="CarboxyPept-like_regulatory"/>
</dbReference>
<dbReference type="RefSeq" id="WP_139680266.1">
    <property type="nucleotide sequence ID" value="NZ_CP040846.1"/>
</dbReference>
<accession>A0A4Y5SLE4</accession>
<evidence type="ECO:0000256" key="1">
    <source>
        <dbReference type="ARBA" id="ARBA00011073"/>
    </source>
</evidence>
<dbReference type="PROSITE" id="PS51892">
    <property type="entry name" value="SUBTILASE"/>
    <property type="match status" value="1"/>
</dbReference>
<dbReference type="InterPro" id="IPR000209">
    <property type="entry name" value="Peptidase_S8/S53_dom"/>
</dbReference>
<dbReference type="PROSITE" id="PS00136">
    <property type="entry name" value="SUBTILASE_ASP"/>
    <property type="match status" value="1"/>
</dbReference>
<dbReference type="InterPro" id="IPR023828">
    <property type="entry name" value="Peptidase_S8_Ser-AS"/>
</dbReference>
<evidence type="ECO:0000256" key="5">
    <source>
        <dbReference type="PROSITE-ProRule" id="PRU01240"/>
    </source>
</evidence>
<dbReference type="KEGG" id="tic:FH039_03790"/>
<dbReference type="Gene3D" id="3.40.50.200">
    <property type="entry name" value="Peptidase S8/S53 domain"/>
    <property type="match status" value="2"/>
</dbReference>
<evidence type="ECO:0000313" key="9">
    <source>
        <dbReference type="Proteomes" id="UP000306007"/>
    </source>
</evidence>
<dbReference type="PRINTS" id="PR00723">
    <property type="entry name" value="SUBTILISIN"/>
</dbReference>
<dbReference type="GO" id="GO:0006508">
    <property type="term" value="P:proteolysis"/>
    <property type="evidence" value="ECO:0007669"/>
    <property type="project" value="UniProtKB-KW"/>
</dbReference>
<sequence>MNRKALSLLIVVVMVLAVVPAALPVASAGTTLSATNQSALTGSSDSQPTYPVVSKEVSTAALNAIMAGQPNMVLIVRVKDGKLEEAKSELEALGAKVLDENKILNMLLIKIKPEKVKELNYVSVLERAWLNKERKLVPPDTREVLSTKTNALPGKAEPKMYNSTWVINALQFIQDIGYDGNGTVVAVLDTGVDPNHPFLNITPEGKKKIIDWRDFTDEGYVDTQYQFDDVTNGVLIVNKTFVVFAGLKVNSSTGYMEYVTETLHIDNVTIGGITSANGVYHFGLLPERYFDLNFDGDTDDFYPVLLVNSSGNGYDVAYVDTDLDFDFTDEVPLGQYNETYDVAVFSYSNYGPLNYVLAEIDPSGSYAIFGWDGGEHGTHVAGTIAGYDSNNDAWDWLSQYSGTYLEWWTEAKIQDFNLDTTQGVAPGAQIMAVRVLTSAGRGTLWDILDGMTYAATHGADVISMSLGGNDPLLDGTDLESLAVDELTEKYGVVFVIAAGNEGPGINIVGRPGVASKAITVAAAVVPIEYETYITFYYGGYYYGEPDIFFQNSYYARDTGYDNIRIAYFSSRGPRVDGGFKPDIAAPGYWIYSSIPMWSKGKYAPAPAAYFMPGTSMATPHVSGVVALLISGAKAEGVDYCPEKIKKALESGATWLEGDPYLGQEYTELDQGHGLVNVTKSWDILKAMAGMKLPMVDHWANKSYSDFAEYLGVDVIKGLYARNSVPKTVDWHIKYVGDTKYRTFNVYATEPWIEVPVSSITLVNNTDFVLTVDYDTTGLAPGLYVGRIIIDDPTTPVIDDEILNTIVIPENFTEENNYTLKWEDSNGAHMQTHHFVRIPKNVNGLWTEVEYSNYLAYGIYAPYGMYVFPYQVSTEPYVVTNPVPGVWELVTSGFNWEYPTGYVGNLTASIYGVNVTPDVWQVSRVYGDNNTNFTVKFSIKNIYALINASIVAIGLGTYSASIESVADGEYFIKGIEVPEGVRQLKIKIGNPSVKNADLDLYLYNSKGKEVVDPDTYVGPTANEEIVVDYPASGNYSIVVEGFDVKDENGNPTTTTFDLVVQMVVDNGNIKLDKSSVILGIGESANVTANITIPKDMSAGVYSGLIEVLDLNIYRDVYDYWFSTSIDSGYSESEADEIASEIAHQEAVLTTVPITLIVDKATMAVGIDSTTAVLSEPKEFKLTVKNAVNGEPVPNATVEIEGVKYTTNENGTVKFNYTATSFEDTIDVTVTADNFVTYEGSFKLTVSEPETKPVTKPSAAVASEEPGANVQFDPEEDMTVKGNEVTLTVNGSTGKTATIMVKLPKGAQIREVSAEPEGHLVDWWTEDGEKATYLFVKVRFASPVTVSVKYSVPTRSSIPTLNFIGYRYYNMYLEQFNELYQKALELGVDNETLQQALSHNETAAEYYRTAEEIAGGNMLLNLGDIKLLLPLRQAYLHEMKAVKILQKAIEELEGSEG</sequence>
<dbReference type="InterPro" id="IPR015500">
    <property type="entry name" value="Peptidase_S8_subtilisin-rel"/>
</dbReference>
<dbReference type="Proteomes" id="UP000306007">
    <property type="component" value="Chromosome"/>
</dbReference>
<feature type="active site" description="Charge relay system" evidence="5">
    <location>
        <position position="615"/>
    </location>
</feature>
<dbReference type="InterPro" id="IPR036852">
    <property type="entry name" value="Peptidase_S8/S53_dom_sf"/>
</dbReference>
<proteinExistence type="inferred from homology"/>
<keyword evidence="9" id="KW-1185">Reference proteome</keyword>
<organism evidence="8 9">
    <name type="scientific">Thermococcus indicus</name>
    <dbReference type="NCBI Taxonomy" id="2586643"/>
    <lineage>
        <taxon>Archaea</taxon>
        <taxon>Methanobacteriati</taxon>
        <taxon>Methanobacteriota</taxon>
        <taxon>Thermococci</taxon>
        <taxon>Thermococcales</taxon>
        <taxon>Thermococcaceae</taxon>
        <taxon>Thermococcus</taxon>
    </lineage>
</organism>
<name>A0A4Y5SLE4_9EURY</name>
<keyword evidence="2 5" id="KW-0645">Protease</keyword>
<dbReference type="PROSITE" id="PS00138">
    <property type="entry name" value="SUBTILASE_SER"/>
    <property type="match status" value="1"/>
</dbReference>
<protein>
    <submittedName>
        <fullName evidence="8">Pyrolysin</fullName>
    </submittedName>
</protein>
<evidence type="ECO:0000259" key="7">
    <source>
        <dbReference type="Pfam" id="PF00082"/>
    </source>
</evidence>
<evidence type="ECO:0000256" key="4">
    <source>
        <dbReference type="ARBA" id="ARBA00022825"/>
    </source>
</evidence>